<dbReference type="Proteomes" id="UP001162992">
    <property type="component" value="Chromosome 19"/>
</dbReference>
<organism evidence="1 2">
    <name type="scientific">Diphasiastrum complanatum</name>
    <name type="common">Issler's clubmoss</name>
    <name type="synonym">Lycopodium complanatum</name>
    <dbReference type="NCBI Taxonomy" id="34168"/>
    <lineage>
        <taxon>Eukaryota</taxon>
        <taxon>Viridiplantae</taxon>
        <taxon>Streptophyta</taxon>
        <taxon>Embryophyta</taxon>
        <taxon>Tracheophyta</taxon>
        <taxon>Lycopodiopsida</taxon>
        <taxon>Lycopodiales</taxon>
        <taxon>Lycopodiaceae</taxon>
        <taxon>Lycopodioideae</taxon>
        <taxon>Diphasiastrum</taxon>
    </lineage>
</organism>
<dbReference type="EMBL" id="CM055110">
    <property type="protein sequence ID" value="KAJ7520883.1"/>
    <property type="molecule type" value="Genomic_DNA"/>
</dbReference>
<keyword evidence="2" id="KW-1185">Reference proteome</keyword>
<evidence type="ECO:0000313" key="2">
    <source>
        <dbReference type="Proteomes" id="UP001162992"/>
    </source>
</evidence>
<gene>
    <name evidence="1" type="ORF">O6H91_19G027500</name>
</gene>
<reference evidence="2" key="1">
    <citation type="journal article" date="2024" name="Proc. Natl. Acad. Sci. U.S.A.">
        <title>Extraordinary preservation of gene collinearity over three hundred million years revealed in homosporous lycophytes.</title>
        <authorList>
            <person name="Li C."/>
            <person name="Wickell D."/>
            <person name="Kuo L.Y."/>
            <person name="Chen X."/>
            <person name="Nie B."/>
            <person name="Liao X."/>
            <person name="Peng D."/>
            <person name="Ji J."/>
            <person name="Jenkins J."/>
            <person name="Williams M."/>
            <person name="Shu S."/>
            <person name="Plott C."/>
            <person name="Barry K."/>
            <person name="Rajasekar S."/>
            <person name="Grimwood J."/>
            <person name="Han X."/>
            <person name="Sun S."/>
            <person name="Hou Z."/>
            <person name="He W."/>
            <person name="Dai G."/>
            <person name="Sun C."/>
            <person name="Schmutz J."/>
            <person name="Leebens-Mack J.H."/>
            <person name="Li F.W."/>
            <person name="Wang L."/>
        </authorList>
    </citation>
    <scope>NUCLEOTIDE SEQUENCE [LARGE SCALE GENOMIC DNA]</scope>
    <source>
        <strain evidence="2">cv. PW_Plant_1</strain>
    </source>
</reference>
<proteinExistence type="predicted"/>
<sequence>MAKSTFGRRTVAKPKSATGAVAKNKMTHPAVGFVDFRAKSSERMSVVGAKLTEKMAYMRASMRLTGAHIRHPISPVKRMAAKEAAKETKQAATERRKAKVAAARTISANKSAVVREKRAQAMNNVL</sequence>
<evidence type="ECO:0000313" key="1">
    <source>
        <dbReference type="EMBL" id="KAJ7520883.1"/>
    </source>
</evidence>
<comment type="caution">
    <text evidence="1">The sequence shown here is derived from an EMBL/GenBank/DDBJ whole genome shotgun (WGS) entry which is preliminary data.</text>
</comment>
<protein>
    <submittedName>
        <fullName evidence="1">Uncharacterized protein</fullName>
    </submittedName>
</protein>
<accession>A0ACC2ATP0</accession>
<name>A0ACC2ATP0_DIPCM</name>